<evidence type="ECO:0008006" key="3">
    <source>
        <dbReference type="Google" id="ProtNLM"/>
    </source>
</evidence>
<reference evidence="1 2" key="1">
    <citation type="submission" date="2024-01" db="EMBL/GenBank/DDBJ databases">
        <title>A draft genome for a cacao thread blight-causing isolate of Paramarasmius palmivorus.</title>
        <authorList>
            <person name="Baruah I.K."/>
            <person name="Bukari Y."/>
            <person name="Amoako-Attah I."/>
            <person name="Meinhardt L.W."/>
            <person name="Bailey B.A."/>
            <person name="Cohen S.P."/>
        </authorList>
    </citation>
    <scope>NUCLEOTIDE SEQUENCE [LARGE SCALE GENOMIC DNA]</scope>
    <source>
        <strain evidence="1 2">GH-12</strain>
    </source>
</reference>
<name>A0AAW0DHY8_9AGAR</name>
<dbReference type="EMBL" id="JAYKXP010000013">
    <property type="protein sequence ID" value="KAK7051206.1"/>
    <property type="molecule type" value="Genomic_DNA"/>
</dbReference>
<protein>
    <recommendedName>
        <fullName evidence="3">F-box domain-containing protein</fullName>
    </recommendedName>
</protein>
<dbReference type="Proteomes" id="UP001383192">
    <property type="component" value="Unassembled WGS sequence"/>
</dbReference>
<accession>A0AAW0DHY8</accession>
<keyword evidence="2" id="KW-1185">Reference proteome</keyword>
<organism evidence="1 2">
    <name type="scientific">Paramarasmius palmivorus</name>
    <dbReference type="NCBI Taxonomy" id="297713"/>
    <lineage>
        <taxon>Eukaryota</taxon>
        <taxon>Fungi</taxon>
        <taxon>Dikarya</taxon>
        <taxon>Basidiomycota</taxon>
        <taxon>Agaricomycotina</taxon>
        <taxon>Agaricomycetes</taxon>
        <taxon>Agaricomycetidae</taxon>
        <taxon>Agaricales</taxon>
        <taxon>Marasmiineae</taxon>
        <taxon>Marasmiaceae</taxon>
        <taxon>Paramarasmius</taxon>
    </lineage>
</organism>
<evidence type="ECO:0000313" key="2">
    <source>
        <dbReference type="Proteomes" id="UP001383192"/>
    </source>
</evidence>
<comment type="caution">
    <text evidence="1">The sequence shown here is derived from an EMBL/GenBank/DDBJ whole genome shotgun (WGS) entry which is preliminary data.</text>
</comment>
<evidence type="ECO:0000313" key="1">
    <source>
        <dbReference type="EMBL" id="KAK7051206.1"/>
    </source>
</evidence>
<gene>
    <name evidence="1" type="ORF">VNI00_004706</name>
</gene>
<dbReference type="AlphaFoldDB" id="A0AAW0DHY8"/>
<proteinExistence type="predicted"/>
<sequence length="148" mass="16596">MPSLNFLEFPVELQTKLLKTIHKHSDRFALISTCSQLYNAFYIDVVASVVRDVARTDVFGFTEPITLGGDTKIEKYRPIIFVGAVKKASTTEGNITLEVQVVLPRFMPGNDEWEYGDVVVEGRNVYVNGANKKEYKKTVSVIGYEQAA</sequence>